<feature type="compositionally biased region" description="Polar residues" evidence="1">
    <location>
        <begin position="118"/>
        <end position="127"/>
    </location>
</feature>
<name>A0A9P4UZ31_9PLEO</name>
<feature type="region of interest" description="Disordered" evidence="1">
    <location>
        <begin position="152"/>
        <end position="172"/>
    </location>
</feature>
<dbReference type="OrthoDB" id="3642826at2759"/>
<comment type="caution">
    <text evidence="2">The sequence shown here is derived from an EMBL/GenBank/DDBJ whole genome shotgun (WGS) entry which is preliminary data.</text>
</comment>
<sequence length="489" mass="50318">MTVSDLVRNCSTIPGYFYRSDDPQNFMTWGDPCHPYIDIPPQVKSLNPAWLSCTGGWGGGFFDPPKTLHGDDDLVPTTTQVETWSIAPTAGQSLTTPSITRTDINPTRAVETKHSRGPGSSQVVNPPTNRPTKRLSSGPVISMFLSVDPPVVLSSAPPREPPHNPAGTRDGPASSIVFTLFPTAASGQTHVVALTPTQIDGRPAAIIGSQILTPGATIPLPTTATLANGQTAQVSEASVFINSQGAVVFLDGTSTLGVVPLTVPTPPLVLTLNGHTYTEDASSRLIIDGQTLVPGGVITVSGTQIYLDPTATSVVIGGTSTMNLSPAQPTNAVTGVIKVSEETYVFAFDASGGLVIDGQTLLPGSTIVVGGTTSTAASGEVVVVGGTTMSLAPGATQLVVDGTTVPMTRAGTYVVGEATVTGTVVDKMSMTQGSGVLETGGSTGDVEGARTTGVSSTRGKSEGERVGRVGWVVSMMVAFGWMVRWIMGI</sequence>
<evidence type="ECO:0000313" key="2">
    <source>
        <dbReference type="EMBL" id="KAF2731999.1"/>
    </source>
</evidence>
<proteinExistence type="predicted"/>
<reference evidence="2" key="1">
    <citation type="journal article" date="2020" name="Stud. Mycol.">
        <title>101 Dothideomycetes genomes: a test case for predicting lifestyles and emergence of pathogens.</title>
        <authorList>
            <person name="Haridas S."/>
            <person name="Albert R."/>
            <person name="Binder M."/>
            <person name="Bloem J."/>
            <person name="Labutti K."/>
            <person name="Salamov A."/>
            <person name="Andreopoulos B."/>
            <person name="Baker S."/>
            <person name="Barry K."/>
            <person name="Bills G."/>
            <person name="Bluhm B."/>
            <person name="Cannon C."/>
            <person name="Castanera R."/>
            <person name="Culley D."/>
            <person name="Daum C."/>
            <person name="Ezra D."/>
            <person name="Gonzalez J."/>
            <person name="Henrissat B."/>
            <person name="Kuo A."/>
            <person name="Liang C."/>
            <person name="Lipzen A."/>
            <person name="Lutzoni F."/>
            <person name="Magnuson J."/>
            <person name="Mondo S."/>
            <person name="Nolan M."/>
            <person name="Ohm R."/>
            <person name="Pangilinan J."/>
            <person name="Park H.-J."/>
            <person name="Ramirez L."/>
            <person name="Alfaro M."/>
            <person name="Sun H."/>
            <person name="Tritt A."/>
            <person name="Yoshinaga Y."/>
            <person name="Zwiers L.-H."/>
            <person name="Turgeon B."/>
            <person name="Goodwin S."/>
            <person name="Spatafora J."/>
            <person name="Crous P."/>
            <person name="Grigoriev I."/>
        </authorList>
    </citation>
    <scope>NUCLEOTIDE SEQUENCE</scope>
    <source>
        <strain evidence="2">CBS 125425</strain>
    </source>
</reference>
<evidence type="ECO:0000313" key="3">
    <source>
        <dbReference type="Proteomes" id="UP000799444"/>
    </source>
</evidence>
<evidence type="ECO:0000256" key="1">
    <source>
        <dbReference type="SAM" id="MobiDB-lite"/>
    </source>
</evidence>
<feature type="region of interest" description="Disordered" evidence="1">
    <location>
        <begin position="437"/>
        <end position="461"/>
    </location>
</feature>
<accession>A0A9P4UZ31</accession>
<feature type="region of interest" description="Disordered" evidence="1">
    <location>
        <begin position="109"/>
        <end position="137"/>
    </location>
</feature>
<keyword evidence="3" id="KW-1185">Reference proteome</keyword>
<organism evidence="2 3">
    <name type="scientific">Polyplosphaeria fusca</name>
    <dbReference type="NCBI Taxonomy" id="682080"/>
    <lineage>
        <taxon>Eukaryota</taxon>
        <taxon>Fungi</taxon>
        <taxon>Dikarya</taxon>
        <taxon>Ascomycota</taxon>
        <taxon>Pezizomycotina</taxon>
        <taxon>Dothideomycetes</taxon>
        <taxon>Pleosporomycetidae</taxon>
        <taxon>Pleosporales</taxon>
        <taxon>Tetraplosphaeriaceae</taxon>
        <taxon>Polyplosphaeria</taxon>
    </lineage>
</organism>
<dbReference type="AlphaFoldDB" id="A0A9P4UZ31"/>
<protein>
    <submittedName>
        <fullName evidence="2">Uncharacterized protein</fullName>
    </submittedName>
</protein>
<gene>
    <name evidence="2" type="ORF">EJ04DRAFT_566373</name>
</gene>
<dbReference type="Proteomes" id="UP000799444">
    <property type="component" value="Unassembled WGS sequence"/>
</dbReference>
<dbReference type="EMBL" id="ML996185">
    <property type="protein sequence ID" value="KAF2731999.1"/>
    <property type="molecule type" value="Genomic_DNA"/>
</dbReference>